<evidence type="ECO:0000259" key="9">
    <source>
        <dbReference type="PROSITE" id="PS50262"/>
    </source>
</evidence>
<evidence type="ECO:0000256" key="5">
    <source>
        <dbReference type="ARBA" id="ARBA00023136"/>
    </source>
</evidence>
<evidence type="ECO:0000256" key="6">
    <source>
        <dbReference type="ARBA" id="ARBA00023170"/>
    </source>
</evidence>
<evidence type="ECO:0000313" key="10">
    <source>
        <dbReference type="EMBL" id="CAC5385782.1"/>
    </source>
</evidence>
<dbReference type="Proteomes" id="UP000507470">
    <property type="component" value="Unassembled WGS sequence"/>
</dbReference>
<dbReference type="InterPro" id="IPR000276">
    <property type="entry name" value="GPCR_Rhodpsn"/>
</dbReference>
<evidence type="ECO:0000256" key="2">
    <source>
        <dbReference type="ARBA" id="ARBA00022692"/>
    </source>
</evidence>
<comment type="subcellular location">
    <subcellularLocation>
        <location evidence="1">Membrane</location>
        <topology evidence="1">Multi-pass membrane protein</topology>
    </subcellularLocation>
</comment>
<keyword evidence="3 8" id="KW-1133">Transmembrane helix</keyword>
<dbReference type="GO" id="GO:0016020">
    <property type="term" value="C:membrane"/>
    <property type="evidence" value="ECO:0007669"/>
    <property type="project" value="UniProtKB-SubCell"/>
</dbReference>
<dbReference type="PANTHER" id="PTHR24238">
    <property type="entry name" value="G-PROTEIN COUPLED RECEPTOR"/>
    <property type="match status" value="1"/>
</dbReference>
<keyword evidence="6" id="KW-0675">Receptor</keyword>
<keyword evidence="5 8" id="KW-0472">Membrane</keyword>
<evidence type="ECO:0000256" key="8">
    <source>
        <dbReference type="SAM" id="Phobius"/>
    </source>
</evidence>
<dbReference type="EMBL" id="CACVKT020003764">
    <property type="protein sequence ID" value="CAC5385782.1"/>
    <property type="molecule type" value="Genomic_DNA"/>
</dbReference>
<organism evidence="10 11">
    <name type="scientific">Mytilus coruscus</name>
    <name type="common">Sea mussel</name>
    <dbReference type="NCBI Taxonomy" id="42192"/>
    <lineage>
        <taxon>Eukaryota</taxon>
        <taxon>Metazoa</taxon>
        <taxon>Spiralia</taxon>
        <taxon>Lophotrochozoa</taxon>
        <taxon>Mollusca</taxon>
        <taxon>Bivalvia</taxon>
        <taxon>Autobranchia</taxon>
        <taxon>Pteriomorphia</taxon>
        <taxon>Mytilida</taxon>
        <taxon>Mytiloidea</taxon>
        <taxon>Mytilidae</taxon>
        <taxon>Mytilinae</taxon>
        <taxon>Mytilus</taxon>
    </lineage>
</organism>
<dbReference type="GO" id="GO:0004930">
    <property type="term" value="F:G protein-coupled receptor activity"/>
    <property type="evidence" value="ECO:0007669"/>
    <property type="project" value="UniProtKB-KW"/>
</dbReference>
<name>A0A6J8BQ46_MYTCO</name>
<keyword evidence="7" id="KW-0807">Transducer</keyword>
<dbReference type="SUPFAM" id="SSF81321">
    <property type="entry name" value="Family A G protein-coupled receptor-like"/>
    <property type="match status" value="1"/>
</dbReference>
<keyword evidence="11" id="KW-1185">Reference proteome</keyword>
<sequence length="371" mass="42261">MNQSESPITLEILNREEIIERIPTTVYLSLVMFMGIFGNTLVILIYFGSLWKLEGAHWTFIRTISIVDFLICTVVIPFEFYQQTHQLIFYNESACKILRMISVHLSVMASLLLVMMSANRLYRVVWPLKVPFSSRQALFSVIIVGLAITAVSWPEGKLSGINLKKLRNNITGYDCDLADSYKHTIYIVVYSIVLLVGFLACVTSLIMIYAFIGQKLRRRGHFKSTNSSQPPTDVSVESSLGSVEVENESYVSSNRNVEQKLKSKHFGTKSTHKQRKTTKSNRESIKVTKIAFVISIAFILSYLPYLAVKLTAALSNGQHTANSFVTSIFSILSRFFLINNIINPFVYVCLDQTFRRQCKRLLLCTHIRKLH</sequence>
<dbReference type="CDD" id="cd00637">
    <property type="entry name" value="7tm_classA_rhodopsin-like"/>
    <property type="match status" value="1"/>
</dbReference>
<dbReference type="Pfam" id="PF00001">
    <property type="entry name" value="7tm_1"/>
    <property type="match status" value="1"/>
</dbReference>
<feature type="transmembrane region" description="Helical" evidence="8">
    <location>
        <begin position="97"/>
        <end position="116"/>
    </location>
</feature>
<dbReference type="InterPro" id="IPR017452">
    <property type="entry name" value="GPCR_Rhodpsn_7TM"/>
</dbReference>
<reference evidence="10 11" key="1">
    <citation type="submission" date="2020-06" db="EMBL/GenBank/DDBJ databases">
        <authorList>
            <person name="Li R."/>
            <person name="Bekaert M."/>
        </authorList>
    </citation>
    <scope>NUCLEOTIDE SEQUENCE [LARGE SCALE GENOMIC DNA]</scope>
    <source>
        <strain evidence="11">wild</strain>
    </source>
</reference>
<dbReference type="OrthoDB" id="6145535at2759"/>
<dbReference type="PROSITE" id="PS50262">
    <property type="entry name" value="G_PROTEIN_RECEP_F1_2"/>
    <property type="match status" value="1"/>
</dbReference>
<evidence type="ECO:0000256" key="7">
    <source>
        <dbReference type="ARBA" id="ARBA00023224"/>
    </source>
</evidence>
<evidence type="ECO:0000256" key="3">
    <source>
        <dbReference type="ARBA" id="ARBA00022989"/>
    </source>
</evidence>
<proteinExistence type="predicted"/>
<dbReference type="AlphaFoldDB" id="A0A6J8BQ46"/>
<keyword evidence="2 8" id="KW-0812">Transmembrane</keyword>
<feature type="transmembrane region" description="Helical" evidence="8">
    <location>
        <begin position="26"/>
        <end position="47"/>
    </location>
</feature>
<evidence type="ECO:0000256" key="4">
    <source>
        <dbReference type="ARBA" id="ARBA00023040"/>
    </source>
</evidence>
<feature type="transmembrane region" description="Helical" evidence="8">
    <location>
        <begin position="290"/>
        <end position="308"/>
    </location>
</feature>
<feature type="transmembrane region" description="Helical" evidence="8">
    <location>
        <begin position="187"/>
        <end position="212"/>
    </location>
</feature>
<keyword evidence="4" id="KW-0297">G-protein coupled receptor</keyword>
<feature type="domain" description="G-protein coupled receptors family 1 profile" evidence="9">
    <location>
        <begin position="38"/>
        <end position="347"/>
    </location>
</feature>
<evidence type="ECO:0000256" key="1">
    <source>
        <dbReference type="ARBA" id="ARBA00004141"/>
    </source>
</evidence>
<protein>
    <submittedName>
        <fullName evidence="10">CCKAR</fullName>
    </submittedName>
</protein>
<feature type="transmembrane region" description="Helical" evidence="8">
    <location>
        <begin position="328"/>
        <end position="350"/>
    </location>
</feature>
<accession>A0A6J8BQ46</accession>
<gene>
    <name evidence="10" type="ORF">MCOR_21284</name>
</gene>
<dbReference type="PANTHER" id="PTHR24238:SF47">
    <property type="entry name" value="ECDYSTEROIDS_DOPAMINE RECEPTOR-RELATED"/>
    <property type="match status" value="1"/>
</dbReference>
<evidence type="ECO:0000313" key="11">
    <source>
        <dbReference type="Proteomes" id="UP000507470"/>
    </source>
</evidence>
<dbReference type="Gene3D" id="1.20.1070.10">
    <property type="entry name" value="Rhodopsin 7-helix transmembrane proteins"/>
    <property type="match status" value="1"/>
</dbReference>
<feature type="transmembrane region" description="Helical" evidence="8">
    <location>
        <begin position="59"/>
        <end position="77"/>
    </location>
</feature>
<dbReference type="PRINTS" id="PR00237">
    <property type="entry name" value="GPCRRHODOPSN"/>
</dbReference>